<dbReference type="PROSITE" id="PS50011">
    <property type="entry name" value="PROTEIN_KINASE_DOM"/>
    <property type="match status" value="1"/>
</dbReference>
<dbReference type="InterPro" id="IPR000719">
    <property type="entry name" value="Prot_kinase_dom"/>
</dbReference>
<comment type="catalytic activity">
    <reaction evidence="17">
        <text>L-seryl-[protein] + ATP = O-phospho-L-seryl-[protein] + ADP + H(+)</text>
        <dbReference type="Rhea" id="RHEA:17989"/>
        <dbReference type="Rhea" id="RHEA-COMP:9863"/>
        <dbReference type="Rhea" id="RHEA-COMP:11604"/>
        <dbReference type="ChEBI" id="CHEBI:15378"/>
        <dbReference type="ChEBI" id="CHEBI:29999"/>
        <dbReference type="ChEBI" id="CHEBI:30616"/>
        <dbReference type="ChEBI" id="CHEBI:83421"/>
        <dbReference type="ChEBI" id="CHEBI:456216"/>
        <dbReference type="EC" id="2.7.11.1"/>
    </reaction>
</comment>
<dbReference type="InterPro" id="IPR025287">
    <property type="entry name" value="WAK_GUB"/>
</dbReference>
<evidence type="ECO:0000256" key="18">
    <source>
        <dbReference type="PROSITE-ProRule" id="PRU10141"/>
    </source>
</evidence>
<dbReference type="FunFam" id="1.10.510.10:FF:000161">
    <property type="entry name" value="Wall-associated receptor kinase-like 20"/>
    <property type="match status" value="1"/>
</dbReference>
<evidence type="ECO:0000256" key="10">
    <source>
        <dbReference type="ARBA" id="ARBA00022777"/>
    </source>
</evidence>
<dbReference type="GO" id="GO:0005886">
    <property type="term" value="C:plasma membrane"/>
    <property type="evidence" value="ECO:0007669"/>
    <property type="project" value="UniProtKB-SubCell"/>
</dbReference>
<evidence type="ECO:0000256" key="11">
    <source>
        <dbReference type="ARBA" id="ARBA00022840"/>
    </source>
</evidence>
<dbReference type="InterPro" id="IPR008271">
    <property type="entry name" value="Ser/Thr_kinase_AS"/>
</dbReference>
<dbReference type="PANTHER" id="PTHR46008">
    <property type="entry name" value="LEAF RUST 10 DISEASE-RESISTANCE LOCUS RECEPTOR-LIKE PROTEIN KINASE-LIKE 1.4"/>
    <property type="match status" value="1"/>
</dbReference>
<feature type="transmembrane region" description="Helical" evidence="19">
    <location>
        <begin position="373"/>
        <end position="395"/>
    </location>
</feature>
<evidence type="ECO:0000256" key="2">
    <source>
        <dbReference type="ARBA" id="ARBA00012513"/>
    </source>
</evidence>
<feature type="domain" description="Protein kinase" evidence="20">
    <location>
        <begin position="444"/>
        <end position="720"/>
    </location>
</feature>
<reference evidence="21" key="1">
    <citation type="submission" date="2021-03" db="EMBL/GenBank/DDBJ databases">
        <authorList>
            <person name="Li Z."/>
            <person name="Yang C."/>
        </authorList>
    </citation>
    <scope>NUCLEOTIDE SEQUENCE</scope>
    <source>
        <strain evidence="21">Dzin_1.0</strain>
        <tissue evidence="21">Leaf</tissue>
    </source>
</reference>
<dbReference type="OrthoDB" id="4062651at2759"/>
<keyword evidence="10" id="KW-0418">Kinase</keyword>
<comment type="subcellular location">
    <subcellularLocation>
        <location evidence="1">Cell membrane</location>
        <topology evidence="1">Single-pass type I membrane protein</topology>
    </subcellularLocation>
</comment>
<keyword evidence="5" id="KW-0597">Phosphoprotein</keyword>
<dbReference type="GO" id="GO:0005524">
    <property type="term" value="F:ATP binding"/>
    <property type="evidence" value="ECO:0007669"/>
    <property type="project" value="UniProtKB-UniRule"/>
</dbReference>
<reference evidence="21" key="2">
    <citation type="journal article" date="2022" name="Hortic Res">
        <title>The genome of Dioscorea zingiberensis sheds light on the biosynthesis, origin and evolution of the medicinally important diosgenin saponins.</title>
        <authorList>
            <person name="Li Y."/>
            <person name="Tan C."/>
            <person name="Li Z."/>
            <person name="Guo J."/>
            <person name="Li S."/>
            <person name="Chen X."/>
            <person name="Wang C."/>
            <person name="Dai X."/>
            <person name="Yang H."/>
            <person name="Song W."/>
            <person name="Hou L."/>
            <person name="Xu J."/>
            <person name="Tong Z."/>
            <person name="Xu A."/>
            <person name="Yuan X."/>
            <person name="Wang W."/>
            <person name="Yang Q."/>
            <person name="Chen L."/>
            <person name="Sun Z."/>
            <person name="Wang K."/>
            <person name="Pan B."/>
            <person name="Chen J."/>
            <person name="Bao Y."/>
            <person name="Liu F."/>
            <person name="Qi X."/>
            <person name="Gang D.R."/>
            <person name="Wen J."/>
            <person name="Li J."/>
        </authorList>
    </citation>
    <scope>NUCLEOTIDE SEQUENCE</scope>
    <source>
        <strain evidence="21">Dzin_1.0</strain>
    </source>
</reference>
<dbReference type="InterPro" id="IPR017441">
    <property type="entry name" value="Protein_kinase_ATP_BS"/>
</dbReference>
<dbReference type="GO" id="GO:0030247">
    <property type="term" value="F:polysaccharide binding"/>
    <property type="evidence" value="ECO:0007669"/>
    <property type="project" value="InterPro"/>
</dbReference>
<dbReference type="InterPro" id="IPR011009">
    <property type="entry name" value="Kinase-like_dom_sf"/>
</dbReference>
<dbReference type="EC" id="2.7.11.1" evidence="2"/>
<evidence type="ECO:0000256" key="9">
    <source>
        <dbReference type="ARBA" id="ARBA00022741"/>
    </source>
</evidence>
<evidence type="ECO:0000256" key="7">
    <source>
        <dbReference type="ARBA" id="ARBA00022692"/>
    </source>
</evidence>
<name>A0A9D5BXT5_9LILI</name>
<dbReference type="GO" id="GO:0004674">
    <property type="term" value="F:protein serine/threonine kinase activity"/>
    <property type="evidence" value="ECO:0007669"/>
    <property type="project" value="UniProtKB-KW"/>
</dbReference>
<evidence type="ECO:0000256" key="12">
    <source>
        <dbReference type="ARBA" id="ARBA00022989"/>
    </source>
</evidence>
<evidence type="ECO:0000256" key="6">
    <source>
        <dbReference type="ARBA" id="ARBA00022679"/>
    </source>
</evidence>
<keyword evidence="11 18" id="KW-0067">ATP-binding</keyword>
<evidence type="ECO:0000256" key="1">
    <source>
        <dbReference type="ARBA" id="ARBA00004251"/>
    </source>
</evidence>
<evidence type="ECO:0000256" key="8">
    <source>
        <dbReference type="ARBA" id="ARBA00022729"/>
    </source>
</evidence>
<dbReference type="Pfam" id="PF13947">
    <property type="entry name" value="GUB_WAK_bind"/>
    <property type="match status" value="1"/>
</dbReference>
<dbReference type="Gene3D" id="1.10.510.10">
    <property type="entry name" value="Transferase(Phosphotransferase) domain 1"/>
    <property type="match status" value="1"/>
</dbReference>
<keyword evidence="7 19" id="KW-0812">Transmembrane</keyword>
<keyword evidence="22" id="KW-1185">Reference proteome</keyword>
<dbReference type="EMBL" id="JAGGNH010000009">
    <property type="protein sequence ID" value="KAJ0962682.1"/>
    <property type="molecule type" value="Genomic_DNA"/>
</dbReference>
<dbReference type="Pfam" id="PF00069">
    <property type="entry name" value="Pkinase"/>
    <property type="match status" value="1"/>
</dbReference>
<proteinExistence type="predicted"/>
<evidence type="ECO:0000256" key="16">
    <source>
        <dbReference type="ARBA" id="ARBA00047899"/>
    </source>
</evidence>
<keyword evidence="9 18" id="KW-0547">Nucleotide-binding</keyword>
<feature type="binding site" evidence="18">
    <location>
        <position position="472"/>
    </location>
    <ligand>
        <name>ATP</name>
        <dbReference type="ChEBI" id="CHEBI:30616"/>
    </ligand>
</feature>
<keyword evidence="15" id="KW-0325">Glycoprotein</keyword>
<accession>A0A9D5BXT5</accession>
<evidence type="ECO:0000313" key="21">
    <source>
        <dbReference type="EMBL" id="KAJ0962682.1"/>
    </source>
</evidence>
<evidence type="ECO:0000256" key="4">
    <source>
        <dbReference type="ARBA" id="ARBA00022527"/>
    </source>
</evidence>
<dbReference type="AlphaFoldDB" id="A0A9D5BXT5"/>
<evidence type="ECO:0000256" key="17">
    <source>
        <dbReference type="ARBA" id="ARBA00048679"/>
    </source>
</evidence>
<keyword evidence="13 19" id="KW-0472">Membrane</keyword>
<dbReference type="FunFam" id="3.30.200.20:FF:000214">
    <property type="entry name" value="WAK1-OsWAK receptor-like cytoplasmic kinase (OsWAK-RLCK)"/>
    <property type="match status" value="1"/>
</dbReference>
<dbReference type="CDD" id="cd14066">
    <property type="entry name" value="STKc_IRAK"/>
    <property type="match status" value="1"/>
</dbReference>
<dbReference type="PANTHER" id="PTHR46008:SF2">
    <property type="entry name" value="LEAF RUST 10 DISEASE-RESISTANCE LOCUS RECEPTOR-LIKE PROTEIN KINASE-LIKE 1.4"/>
    <property type="match status" value="1"/>
</dbReference>
<keyword evidence="4" id="KW-0723">Serine/threonine-protein kinase</keyword>
<evidence type="ECO:0000256" key="13">
    <source>
        <dbReference type="ARBA" id="ARBA00023136"/>
    </source>
</evidence>
<dbReference type="PROSITE" id="PS00107">
    <property type="entry name" value="PROTEIN_KINASE_ATP"/>
    <property type="match status" value="1"/>
</dbReference>
<keyword evidence="12 19" id="KW-1133">Transmembrane helix</keyword>
<evidence type="ECO:0000256" key="15">
    <source>
        <dbReference type="ARBA" id="ARBA00023180"/>
    </source>
</evidence>
<keyword evidence="8" id="KW-0732">Signal</keyword>
<evidence type="ECO:0000256" key="14">
    <source>
        <dbReference type="ARBA" id="ARBA00023170"/>
    </source>
</evidence>
<sequence>MMDNCKPKRCGNLPNISYPFWLTQQHPSYCGYPAFAVSCEDNIPVLHMSQNFHILGIFYENQSVVLVDAGIYKNSCPLPRYNLNFGLSMFEISSVNRVLSIFFNCSHVPVDSFKVLPCELLTNSSVHLSEDHWLDKQWNPPPKPCRIVIRPVLGYQGANSSDYATLLGRGFLLKWEVADCTECKQSNGQCGYDNKTAGFMCICNDGTHLQSCDSQSALSTGQSVRILESFSVAKKLRAIAESGPIEFTEDNVRKVSFFDCSKLEDTFDHEFFLELNRTTPCKSYNFYYTSRMLDNPTLEALPPYCSTHWEPSYEWNFSFNEDGVLSLLSVGFSNHLELKHECFDCGIIGSGCSVNGGHRTVCQEKFQKKMTKLIVTGVSVGFATFLAACCLFLSYKCYKRNQRSSTILLGRTYSSESSFSKREDAECQTPIFSYRELKEATDNFSESKELGDGGFGTVYKGELRDGRIVAVKRLYENNYKRVEQFMNEVAILSRLRHQNLVTLYGCTSRHSRELLLVYEYIPNGTVADHLHGRRAHEASLSWQVRLSIAVETATALAYLHAVEPPIIHRDVKTNNILLDNNFNVKVADFGLSRLFPLDATHISTAPQGTPGYLDPEYHQCYRLTQKSDVYSFGVVLVELISSKPAVDVTRRHHEINLASMAINKIQNNELDELVDAKLFSESEEVRRMIKVVAELAFRCLQGERDLRPPIKEVLEVLRGVQSSEEGCSVSSAPPVSPDSVMDHVCVSESTTSRASL</sequence>
<dbReference type="SUPFAM" id="SSF56112">
    <property type="entry name" value="Protein kinase-like (PK-like)"/>
    <property type="match status" value="1"/>
</dbReference>
<comment type="catalytic activity">
    <reaction evidence="16">
        <text>L-threonyl-[protein] + ATP = O-phospho-L-threonyl-[protein] + ADP + H(+)</text>
        <dbReference type="Rhea" id="RHEA:46608"/>
        <dbReference type="Rhea" id="RHEA-COMP:11060"/>
        <dbReference type="Rhea" id="RHEA-COMP:11605"/>
        <dbReference type="ChEBI" id="CHEBI:15378"/>
        <dbReference type="ChEBI" id="CHEBI:30013"/>
        <dbReference type="ChEBI" id="CHEBI:30616"/>
        <dbReference type="ChEBI" id="CHEBI:61977"/>
        <dbReference type="ChEBI" id="CHEBI:456216"/>
        <dbReference type="EC" id="2.7.11.1"/>
    </reaction>
</comment>
<dbReference type="InterPro" id="IPR032872">
    <property type="entry name" value="WAK_assoc_C"/>
</dbReference>
<dbReference type="PROSITE" id="PS00108">
    <property type="entry name" value="PROTEIN_KINASE_ST"/>
    <property type="match status" value="1"/>
</dbReference>
<evidence type="ECO:0000259" key="20">
    <source>
        <dbReference type="PROSITE" id="PS50011"/>
    </source>
</evidence>
<gene>
    <name evidence="21" type="ORF">J5N97_027804</name>
</gene>
<evidence type="ECO:0000256" key="19">
    <source>
        <dbReference type="SAM" id="Phobius"/>
    </source>
</evidence>
<keyword evidence="3" id="KW-1003">Cell membrane</keyword>
<dbReference type="SMART" id="SM00220">
    <property type="entry name" value="S_TKc"/>
    <property type="match status" value="1"/>
</dbReference>
<dbReference type="Pfam" id="PF14380">
    <property type="entry name" value="WAK_assoc"/>
    <property type="match status" value="1"/>
</dbReference>
<evidence type="ECO:0000256" key="5">
    <source>
        <dbReference type="ARBA" id="ARBA00022553"/>
    </source>
</evidence>
<evidence type="ECO:0000256" key="3">
    <source>
        <dbReference type="ARBA" id="ARBA00022475"/>
    </source>
</evidence>
<evidence type="ECO:0000313" key="22">
    <source>
        <dbReference type="Proteomes" id="UP001085076"/>
    </source>
</evidence>
<organism evidence="21 22">
    <name type="scientific">Dioscorea zingiberensis</name>
    <dbReference type="NCBI Taxonomy" id="325984"/>
    <lineage>
        <taxon>Eukaryota</taxon>
        <taxon>Viridiplantae</taxon>
        <taxon>Streptophyta</taxon>
        <taxon>Embryophyta</taxon>
        <taxon>Tracheophyta</taxon>
        <taxon>Spermatophyta</taxon>
        <taxon>Magnoliopsida</taxon>
        <taxon>Liliopsida</taxon>
        <taxon>Dioscoreales</taxon>
        <taxon>Dioscoreaceae</taxon>
        <taxon>Dioscorea</taxon>
    </lineage>
</organism>
<comment type="caution">
    <text evidence="21">The sequence shown here is derived from an EMBL/GenBank/DDBJ whole genome shotgun (WGS) entry which is preliminary data.</text>
</comment>
<keyword evidence="14" id="KW-0675">Receptor</keyword>
<protein>
    <recommendedName>
        <fullName evidence="2">non-specific serine/threonine protein kinase</fullName>
        <ecNumber evidence="2">2.7.11.1</ecNumber>
    </recommendedName>
</protein>
<dbReference type="Gene3D" id="3.30.200.20">
    <property type="entry name" value="Phosphorylase Kinase, domain 1"/>
    <property type="match status" value="1"/>
</dbReference>
<keyword evidence="6" id="KW-0808">Transferase</keyword>
<dbReference type="Proteomes" id="UP001085076">
    <property type="component" value="Miscellaneous, Linkage group lg09"/>
</dbReference>